<name>B5AX23_9CAUD</name>
<dbReference type="RefSeq" id="YP_002128438.1">
    <property type="nucleotide sequence ID" value="NC_011142.1"/>
</dbReference>
<reference evidence="3" key="1">
    <citation type="journal article" date="2009" name="Environ. Microbiol. Rep.">
        <title>Isolation and genomic characterization of the first phage infecting Iodobacteria: ?PLPE, a myovirus having a novel set of features.</title>
        <authorList>
            <person name="Leblanc C."/>
            <person name="Caumont-Sarcos A."/>
            <person name="Comeau A.M."/>
            <person name="Krisch H.M."/>
        </authorList>
    </citation>
    <scope>NUCLEOTIDE SEQUENCE [LARGE SCALE GENOMIC DNA]</scope>
</reference>
<organism evidence="2 3">
    <name type="scientific">Iodobacter phage PhiPLPE</name>
    <dbReference type="NCBI Taxonomy" id="551895"/>
    <lineage>
        <taxon>Viruses</taxon>
        <taxon>Duplodnaviria</taxon>
        <taxon>Heunggongvirae</taxon>
        <taxon>Uroviricota</taxon>
        <taxon>Caudoviricetes</taxon>
        <taxon>Iodovirus</taxon>
        <taxon>Iodovirus PLPE</taxon>
    </lineage>
</organism>
<gene>
    <name evidence="2" type="ORF">phiPLPE_04</name>
</gene>
<dbReference type="KEGG" id="vg:6779472"/>
<sequence>MELWPKNWSEFQHYKNRSPAWIKLHANILDDYDFCVMHVASRALAPMLWLLASKYENGKINESPTKLAFKLRMTLEEFIYAVKPLIDNKFFHADSEMLAECLQDACLEKRERRGEKEREEEESREGAKQKTDSPAARVSKKDDPIFEEAWAVYPKRPNNSKAAALKAWTARVKNGADPADMILGVKRYAKYCEVMRTEPNFIKQASTFFGPDQHYLSEFDAKPSTGKAGMPAAVSERFRTDYDRTEAVALEIKRLEESGIDLSKITDEDLIF</sequence>
<feature type="region of interest" description="Disordered" evidence="1">
    <location>
        <begin position="112"/>
        <end position="139"/>
    </location>
</feature>
<dbReference type="EMBL" id="EU876853">
    <property type="protein sequence ID" value="ACG60326.1"/>
    <property type="molecule type" value="Genomic_DNA"/>
</dbReference>
<keyword evidence="3" id="KW-1185">Reference proteome</keyword>
<dbReference type="Proteomes" id="UP000001862">
    <property type="component" value="Segment"/>
</dbReference>
<dbReference type="GeneID" id="6779472"/>
<evidence type="ECO:0000256" key="1">
    <source>
        <dbReference type="SAM" id="MobiDB-lite"/>
    </source>
</evidence>
<protein>
    <submittedName>
        <fullName evidence="2">Gp04 putative replication protein</fullName>
    </submittedName>
</protein>
<accession>B5AX23</accession>
<evidence type="ECO:0000313" key="3">
    <source>
        <dbReference type="Proteomes" id="UP000001862"/>
    </source>
</evidence>
<dbReference type="OrthoDB" id="7249at10239"/>
<evidence type="ECO:0000313" key="2">
    <source>
        <dbReference type="EMBL" id="ACG60326.1"/>
    </source>
</evidence>
<proteinExistence type="predicted"/>